<evidence type="ECO:0000313" key="1">
    <source>
        <dbReference type="EMBL" id="JAH14366.1"/>
    </source>
</evidence>
<organism evidence="1">
    <name type="scientific">Anguilla anguilla</name>
    <name type="common">European freshwater eel</name>
    <name type="synonym">Muraena anguilla</name>
    <dbReference type="NCBI Taxonomy" id="7936"/>
    <lineage>
        <taxon>Eukaryota</taxon>
        <taxon>Metazoa</taxon>
        <taxon>Chordata</taxon>
        <taxon>Craniata</taxon>
        <taxon>Vertebrata</taxon>
        <taxon>Euteleostomi</taxon>
        <taxon>Actinopterygii</taxon>
        <taxon>Neopterygii</taxon>
        <taxon>Teleostei</taxon>
        <taxon>Anguilliformes</taxon>
        <taxon>Anguillidae</taxon>
        <taxon>Anguilla</taxon>
    </lineage>
</organism>
<sequence>MCLLINLCVNLRELLGCCAFSY</sequence>
<dbReference type="EMBL" id="GBXM01094211">
    <property type="protein sequence ID" value="JAH14366.1"/>
    <property type="molecule type" value="Transcribed_RNA"/>
</dbReference>
<dbReference type="AlphaFoldDB" id="A0A0E9QBX3"/>
<reference evidence="1" key="1">
    <citation type="submission" date="2014-11" db="EMBL/GenBank/DDBJ databases">
        <authorList>
            <person name="Amaro Gonzalez C."/>
        </authorList>
    </citation>
    <scope>NUCLEOTIDE SEQUENCE</scope>
</reference>
<reference evidence="1" key="2">
    <citation type="journal article" date="2015" name="Fish Shellfish Immunol.">
        <title>Early steps in the European eel (Anguilla anguilla)-Vibrio vulnificus interaction in the gills: Role of the RtxA13 toxin.</title>
        <authorList>
            <person name="Callol A."/>
            <person name="Pajuelo D."/>
            <person name="Ebbesson L."/>
            <person name="Teles M."/>
            <person name="MacKenzie S."/>
            <person name="Amaro C."/>
        </authorList>
    </citation>
    <scope>NUCLEOTIDE SEQUENCE</scope>
</reference>
<protein>
    <submittedName>
        <fullName evidence="1">Uncharacterized protein</fullName>
    </submittedName>
</protein>
<proteinExistence type="predicted"/>
<accession>A0A0E9QBX3</accession>
<name>A0A0E9QBX3_ANGAN</name>